<comment type="subcellular location">
    <subcellularLocation>
        <location evidence="1">Cell membrane</location>
        <topology evidence="1">Multi-pass membrane protein</topology>
    </subcellularLocation>
</comment>
<gene>
    <name evidence="12" type="ORF">ESP70_005570</name>
</gene>
<keyword evidence="3" id="KW-0328">Glycosyltransferase</keyword>
<dbReference type="Pfam" id="PF13231">
    <property type="entry name" value="PMT_2"/>
    <property type="match status" value="1"/>
</dbReference>
<dbReference type="InterPro" id="IPR050297">
    <property type="entry name" value="LipidA_mod_glycosyltrf_83"/>
</dbReference>
<feature type="transmembrane region" description="Helical" evidence="9">
    <location>
        <begin position="363"/>
        <end position="383"/>
    </location>
</feature>
<evidence type="ECO:0000256" key="5">
    <source>
        <dbReference type="ARBA" id="ARBA00022692"/>
    </source>
</evidence>
<evidence type="ECO:0000313" key="12">
    <source>
        <dbReference type="EMBL" id="KAA1400195.1"/>
    </source>
</evidence>
<evidence type="ECO:0000256" key="2">
    <source>
        <dbReference type="ARBA" id="ARBA00022475"/>
    </source>
</evidence>
<evidence type="ECO:0000259" key="10">
    <source>
        <dbReference type="Pfam" id="PF13231"/>
    </source>
</evidence>
<dbReference type="PANTHER" id="PTHR33908:SF3">
    <property type="entry name" value="UNDECAPRENYL PHOSPHATE-ALPHA-4-AMINO-4-DEOXY-L-ARABINOSE ARABINOSYL TRANSFERASE"/>
    <property type="match status" value="1"/>
</dbReference>
<keyword evidence="7 9" id="KW-0472">Membrane</keyword>
<dbReference type="GO" id="GO:0010041">
    <property type="term" value="P:response to iron(III) ion"/>
    <property type="evidence" value="ECO:0007669"/>
    <property type="project" value="TreeGrafter"/>
</dbReference>
<organism evidence="12 13">
    <name type="scientific">Aeromicrobium ginsengisoli</name>
    <dbReference type="NCBI Taxonomy" id="363867"/>
    <lineage>
        <taxon>Bacteria</taxon>
        <taxon>Bacillati</taxon>
        <taxon>Actinomycetota</taxon>
        <taxon>Actinomycetes</taxon>
        <taxon>Propionibacteriales</taxon>
        <taxon>Nocardioidaceae</taxon>
        <taxon>Aeromicrobium</taxon>
    </lineage>
</organism>
<dbReference type="EMBL" id="SDPQ02000001">
    <property type="protein sequence ID" value="KAA1400195.1"/>
    <property type="molecule type" value="Genomic_DNA"/>
</dbReference>
<protein>
    <submittedName>
        <fullName evidence="12">Glycosyltransferase family 39 protein</fullName>
    </submittedName>
</protein>
<evidence type="ECO:0000256" key="7">
    <source>
        <dbReference type="ARBA" id="ARBA00023136"/>
    </source>
</evidence>
<reference evidence="12" key="1">
    <citation type="submission" date="2019-09" db="EMBL/GenBank/DDBJ databases">
        <authorList>
            <person name="Li J."/>
        </authorList>
    </citation>
    <scope>NUCLEOTIDE SEQUENCE [LARGE SCALE GENOMIC DNA]</scope>
    <source>
        <strain evidence="12">JCM 14732</strain>
    </source>
</reference>
<evidence type="ECO:0000313" key="13">
    <source>
        <dbReference type="Proteomes" id="UP000380867"/>
    </source>
</evidence>
<keyword evidence="2" id="KW-1003">Cell membrane</keyword>
<dbReference type="InterPro" id="IPR056785">
    <property type="entry name" value="YkcA/B-like_C"/>
</dbReference>
<keyword evidence="13" id="KW-1185">Reference proteome</keyword>
<keyword evidence="6 9" id="KW-1133">Transmembrane helix</keyword>
<feature type="domain" description="Glycosyltransferase RgtA/B/C/D-like" evidence="10">
    <location>
        <begin position="101"/>
        <end position="261"/>
    </location>
</feature>
<feature type="region of interest" description="Disordered" evidence="8">
    <location>
        <begin position="502"/>
        <end position="557"/>
    </location>
</feature>
<evidence type="ECO:0000259" key="11">
    <source>
        <dbReference type="Pfam" id="PF24878"/>
    </source>
</evidence>
<feature type="transmembrane region" description="Helical" evidence="9">
    <location>
        <begin position="245"/>
        <end position="265"/>
    </location>
</feature>
<evidence type="ECO:0000256" key="1">
    <source>
        <dbReference type="ARBA" id="ARBA00004651"/>
    </source>
</evidence>
<feature type="compositionally biased region" description="Gly residues" evidence="8">
    <location>
        <begin position="511"/>
        <end position="529"/>
    </location>
</feature>
<evidence type="ECO:0000256" key="9">
    <source>
        <dbReference type="SAM" id="Phobius"/>
    </source>
</evidence>
<dbReference type="Proteomes" id="UP000380867">
    <property type="component" value="Unassembled WGS sequence"/>
</dbReference>
<dbReference type="RefSeq" id="WP_149688292.1">
    <property type="nucleotide sequence ID" value="NZ_SDPQ02000001.1"/>
</dbReference>
<evidence type="ECO:0000256" key="4">
    <source>
        <dbReference type="ARBA" id="ARBA00022679"/>
    </source>
</evidence>
<name>A0A5M4FKW2_9ACTN</name>
<feature type="domain" description="Putative mannosyltransferase YkcA/B-like C-terminal" evidence="11">
    <location>
        <begin position="571"/>
        <end position="658"/>
    </location>
</feature>
<dbReference type="Pfam" id="PF24878">
    <property type="entry name" value="YkcB_C"/>
    <property type="match status" value="1"/>
</dbReference>
<accession>A0A5M4FKW2</accession>
<dbReference type="AlphaFoldDB" id="A0A5M4FKW2"/>
<feature type="transmembrane region" description="Helical" evidence="9">
    <location>
        <begin position="444"/>
        <end position="466"/>
    </location>
</feature>
<dbReference type="GO" id="GO:0016763">
    <property type="term" value="F:pentosyltransferase activity"/>
    <property type="evidence" value="ECO:0007669"/>
    <property type="project" value="TreeGrafter"/>
</dbReference>
<keyword evidence="5 9" id="KW-0812">Transmembrane</keyword>
<feature type="transmembrane region" description="Helical" evidence="9">
    <location>
        <begin position="473"/>
        <end position="494"/>
    </location>
</feature>
<dbReference type="GO" id="GO:0009103">
    <property type="term" value="P:lipopolysaccharide biosynthetic process"/>
    <property type="evidence" value="ECO:0007669"/>
    <property type="project" value="UniProtKB-ARBA"/>
</dbReference>
<evidence type="ECO:0000256" key="6">
    <source>
        <dbReference type="ARBA" id="ARBA00022989"/>
    </source>
</evidence>
<feature type="transmembrane region" description="Helical" evidence="9">
    <location>
        <begin position="331"/>
        <end position="351"/>
    </location>
</feature>
<sequence>MNQTTLIAPAAERRTVAPASDRTPSTPSWTTRLWRGKPDDSPLVRPALLGLLLATALLYLWGLGASGWANSFYSAAVQAGSASWKAFFFGSSDASNSITVDKTPMSLWPMSLSVRIFGLSSWSMLVPQALMGVGSVGLLYATVRRTTHNAWAGLLAGATLALTPVAVLMFRFNNPDALLTLFLIASVYATIRAIESPERAVRWLVLGGSLVGFAFLTKMLQAFLVPPPLAAVYLIAAKPSIGKRLGHLLIAFGSMIVAAGWWIAIVELWPASSRPYIGGSQNNSILELTLGYNGFGRLNGNEVGSVGGGGGNTGGGNWGATGLFRLFNSEIGGQIAWLLPAALASLALGVWFRRKAGRTDRQLGGLIVWGGWLLVTGLTFSFMAGIFHAYYTVALAPAIAALIGIGASILWEHRESVVAALGAAFVLALSASMSFVLLDRADGFVPWLKYVVVVVGVGAALLIVLHRLLSKRVMLAVGAAAVITMLAGPTAYAVDTASTPHTGSIPTAGPNTGGGMGGGPGGGRGGGQMGQLPTQNGTRQAPGGTTSTPRGTGGGTGGLLNGSTSTTAINALLTTDASSYTWVAAAIGSNTASGYQLATELPVMAIGGFNGSDPSPTLAQFKQYVADGDIHYFIASGGGGMSAGGSTSTAITTWVADNFTAKTVDGVTIYDLSAGIQ</sequence>
<dbReference type="PANTHER" id="PTHR33908">
    <property type="entry name" value="MANNOSYLTRANSFERASE YKCB-RELATED"/>
    <property type="match status" value="1"/>
</dbReference>
<keyword evidence="4" id="KW-0808">Transferase</keyword>
<feature type="transmembrane region" description="Helical" evidence="9">
    <location>
        <begin position="200"/>
        <end position="224"/>
    </location>
</feature>
<comment type="caution">
    <text evidence="12">The sequence shown here is derived from an EMBL/GenBank/DDBJ whole genome shotgun (WGS) entry which is preliminary data.</text>
</comment>
<feature type="transmembrane region" description="Helical" evidence="9">
    <location>
        <begin position="150"/>
        <end position="170"/>
    </location>
</feature>
<feature type="transmembrane region" description="Helical" evidence="9">
    <location>
        <begin position="43"/>
        <end position="61"/>
    </location>
</feature>
<feature type="transmembrane region" description="Helical" evidence="9">
    <location>
        <begin position="418"/>
        <end position="438"/>
    </location>
</feature>
<dbReference type="InterPro" id="IPR038731">
    <property type="entry name" value="RgtA/B/C-like"/>
</dbReference>
<dbReference type="GO" id="GO:0005886">
    <property type="term" value="C:plasma membrane"/>
    <property type="evidence" value="ECO:0007669"/>
    <property type="project" value="UniProtKB-SubCell"/>
</dbReference>
<proteinExistence type="predicted"/>
<dbReference type="OrthoDB" id="5241882at2"/>
<evidence type="ECO:0000256" key="8">
    <source>
        <dbReference type="SAM" id="MobiDB-lite"/>
    </source>
</evidence>
<evidence type="ECO:0000256" key="3">
    <source>
        <dbReference type="ARBA" id="ARBA00022676"/>
    </source>
</evidence>
<feature type="transmembrane region" description="Helical" evidence="9">
    <location>
        <begin position="389"/>
        <end position="411"/>
    </location>
</feature>